<proteinExistence type="predicted"/>
<organism evidence="1 2">
    <name type="scientific">Catenuloplanes nepalensis</name>
    <dbReference type="NCBI Taxonomy" id="587533"/>
    <lineage>
        <taxon>Bacteria</taxon>
        <taxon>Bacillati</taxon>
        <taxon>Actinomycetota</taxon>
        <taxon>Actinomycetes</taxon>
        <taxon>Micromonosporales</taxon>
        <taxon>Micromonosporaceae</taxon>
        <taxon>Catenuloplanes</taxon>
    </lineage>
</organism>
<sequence length="254" mass="28489">MWTEAALAERRAILDEGDALWARRRALEDAGRIDESIGLWDRIDELTDRYEELIPPVTVARCPYTGALVRWFIDTAGLDGWFWRYSGGARPWVDSRPDTWLAMPGAMRLTEPVEVTTYRVMPGPGVPYVVPRILKAPDARAVIAQLPVGAHTGWTISYFGIRPRPPVKLVNLWGKNDFPTWHGGDWGGWDADTERTGVYDFALRPWLESGKLLWLDPGDQDGTLHEGVAGCPYLDLPGPRTIASVQDGTVFRYA</sequence>
<comment type="caution">
    <text evidence="1">The sequence shown here is derived from an EMBL/GenBank/DDBJ whole genome shotgun (WGS) entry which is preliminary data.</text>
</comment>
<gene>
    <name evidence="1" type="ORF">J2S43_001686</name>
</gene>
<keyword evidence="2" id="KW-1185">Reference proteome</keyword>
<dbReference type="Proteomes" id="UP001240984">
    <property type="component" value="Unassembled WGS sequence"/>
</dbReference>
<evidence type="ECO:0000313" key="1">
    <source>
        <dbReference type="EMBL" id="MDP9793174.1"/>
    </source>
</evidence>
<dbReference type="EMBL" id="JAUSRA010000001">
    <property type="protein sequence ID" value="MDP9793174.1"/>
    <property type="molecule type" value="Genomic_DNA"/>
</dbReference>
<name>A0ABT9MP60_9ACTN</name>
<reference evidence="1 2" key="1">
    <citation type="submission" date="2023-07" db="EMBL/GenBank/DDBJ databases">
        <title>Sequencing the genomes of 1000 actinobacteria strains.</title>
        <authorList>
            <person name="Klenk H.-P."/>
        </authorList>
    </citation>
    <scope>NUCLEOTIDE SEQUENCE [LARGE SCALE GENOMIC DNA]</scope>
    <source>
        <strain evidence="1 2">DSM 44710</strain>
    </source>
</reference>
<accession>A0ABT9MP60</accession>
<dbReference type="RefSeq" id="WP_306828174.1">
    <property type="nucleotide sequence ID" value="NZ_JAUSRA010000001.1"/>
</dbReference>
<evidence type="ECO:0000313" key="2">
    <source>
        <dbReference type="Proteomes" id="UP001240984"/>
    </source>
</evidence>
<protein>
    <submittedName>
        <fullName evidence="1">Uncharacterized protein</fullName>
    </submittedName>
</protein>